<name>A0A1E3HWH9_9TREE</name>
<protein>
    <submittedName>
        <fullName evidence="2">Uncharacterized protein</fullName>
    </submittedName>
</protein>
<gene>
    <name evidence="2" type="ORF">L202_03835</name>
</gene>
<dbReference type="GeneID" id="30155144"/>
<organism evidence="2 3">
    <name type="scientific">Cryptococcus amylolentus CBS 6039</name>
    <dbReference type="NCBI Taxonomy" id="1295533"/>
    <lineage>
        <taxon>Eukaryota</taxon>
        <taxon>Fungi</taxon>
        <taxon>Dikarya</taxon>
        <taxon>Basidiomycota</taxon>
        <taxon>Agaricomycotina</taxon>
        <taxon>Tremellomycetes</taxon>
        <taxon>Tremellales</taxon>
        <taxon>Cryptococcaceae</taxon>
        <taxon>Cryptococcus</taxon>
    </lineage>
</organism>
<feature type="compositionally biased region" description="Low complexity" evidence="1">
    <location>
        <begin position="11"/>
        <end position="36"/>
    </location>
</feature>
<dbReference type="AlphaFoldDB" id="A0A1E3HWH9"/>
<dbReference type="OrthoDB" id="10545931at2759"/>
<feature type="compositionally biased region" description="Polar residues" evidence="1">
    <location>
        <begin position="62"/>
        <end position="72"/>
    </location>
</feature>
<dbReference type="RefSeq" id="XP_018994808.1">
    <property type="nucleotide sequence ID" value="XM_019137782.1"/>
</dbReference>
<proteinExistence type="predicted"/>
<evidence type="ECO:0000256" key="1">
    <source>
        <dbReference type="SAM" id="MobiDB-lite"/>
    </source>
</evidence>
<sequence>MSPSPHPSAPSSPGFPSLSSLLPPFSRPSPALSPSHTPNPHPTPDTSSPSPPLALVGREQMPASTKGSHKNNVVLSFDFTPVRTLLKIVLTSDGQVLVEGPLKELNDAVPHRAESDPGVDDFGKSSGLRPSASPAFKTTQVLLTLREAQ</sequence>
<feature type="compositionally biased region" description="Pro residues" evidence="1">
    <location>
        <begin position="1"/>
        <end position="10"/>
    </location>
</feature>
<reference evidence="2 3" key="1">
    <citation type="submission" date="2016-06" db="EMBL/GenBank/DDBJ databases">
        <title>Evolution of pathogenesis and genome organization in the Tremellales.</title>
        <authorList>
            <person name="Cuomo C."/>
            <person name="Litvintseva A."/>
            <person name="Heitman J."/>
            <person name="Chen Y."/>
            <person name="Sun S."/>
            <person name="Springer D."/>
            <person name="Dromer F."/>
            <person name="Young S."/>
            <person name="Zeng Q."/>
            <person name="Chapman S."/>
            <person name="Gujja S."/>
            <person name="Saif S."/>
            <person name="Birren B."/>
        </authorList>
    </citation>
    <scope>NUCLEOTIDE SEQUENCE [LARGE SCALE GENOMIC DNA]</scope>
    <source>
        <strain evidence="2 3">CBS 6039</strain>
    </source>
</reference>
<dbReference type="EMBL" id="AWGJ01000005">
    <property type="protein sequence ID" value="ODN79961.1"/>
    <property type="molecule type" value="Genomic_DNA"/>
</dbReference>
<feature type="region of interest" description="Disordered" evidence="1">
    <location>
        <begin position="1"/>
        <end position="72"/>
    </location>
</feature>
<evidence type="ECO:0000313" key="2">
    <source>
        <dbReference type="EMBL" id="ODN79961.1"/>
    </source>
</evidence>
<comment type="caution">
    <text evidence="2">The sequence shown here is derived from an EMBL/GenBank/DDBJ whole genome shotgun (WGS) entry which is preliminary data.</text>
</comment>
<accession>A0A1E3HWH9</accession>
<feature type="region of interest" description="Disordered" evidence="1">
    <location>
        <begin position="108"/>
        <end position="136"/>
    </location>
</feature>
<keyword evidence="3" id="KW-1185">Reference proteome</keyword>
<evidence type="ECO:0000313" key="3">
    <source>
        <dbReference type="Proteomes" id="UP000094065"/>
    </source>
</evidence>
<dbReference type="Proteomes" id="UP000094065">
    <property type="component" value="Unassembled WGS sequence"/>
</dbReference>